<dbReference type="Proteomes" id="UP001177003">
    <property type="component" value="Chromosome 0"/>
</dbReference>
<gene>
    <name evidence="2" type="ORF">LSALG_LOCUS432</name>
</gene>
<name>A0AA35Y3R3_LACSI</name>
<feature type="compositionally biased region" description="Basic and acidic residues" evidence="1">
    <location>
        <begin position="61"/>
        <end position="70"/>
    </location>
</feature>
<keyword evidence="3" id="KW-1185">Reference proteome</keyword>
<accession>A0AA35Y3R3</accession>
<evidence type="ECO:0000313" key="3">
    <source>
        <dbReference type="Proteomes" id="UP001177003"/>
    </source>
</evidence>
<feature type="compositionally biased region" description="Basic residues" evidence="1">
    <location>
        <begin position="71"/>
        <end position="97"/>
    </location>
</feature>
<dbReference type="EMBL" id="OX465086">
    <property type="protein sequence ID" value="CAI9259547.1"/>
    <property type="molecule type" value="Genomic_DNA"/>
</dbReference>
<proteinExistence type="predicted"/>
<feature type="region of interest" description="Disordered" evidence="1">
    <location>
        <begin position="59"/>
        <end position="103"/>
    </location>
</feature>
<organism evidence="2 3">
    <name type="scientific">Lactuca saligna</name>
    <name type="common">Willowleaf lettuce</name>
    <dbReference type="NCBI Taxonomy" id="75948"/>
    <lineage>
        <taxon>Eukaryota</taxon>
        <taxon>Viridiplantae</taxon>
        <taxon>Streptophyta</taxon>
        <taxon>Embryophyta</taxon>
        <taxon>Tracheophyta</taxon>
        <taxon>Spermatophyta</taxon>
        <taxon>Magnoliopsida</taxon>
        <taxon>eudicotyledons</taxon>
        <taxon>Gunneridae</taxon>
        <taxon>Pentapetalae</taxon>
        <taxon>asterids</taxon>
        <taxon>campanulids</taxon>
        <taxon>Asterales</taxon>
        <taxon>Asteraceae</taxon>
        <taxon>Cichorioideae</taxon>
        <taxon>Cichorieae</taxon>
        <taxon>Lactucinae</taxon>
        <taxon>Lactuca</taxon>
    </lineage>
</organism>
<dbReference type="AlphaFoldDB" id="A0AA35Y3R3"/>
<evidence type="ECO:0000313" key="2">
    <source>
        <dbReference type="EMBL" id="CAI9259547.1"/>
    </source>
</evidence>
<evidence type="ECO:0000256" key="1">
    <source>
        <dbReference type="SAM" id="MobiDB-lite"/>
    </source>
</evidence>
<protein>
    <submittedName>
        <fullName evidence="2">Uncharacterized protein</fullName>
    </submittedName>
</protein>
<reference evidence="2" key="1">
    <citation type="submission" date="2023-04" db="EMBL/GenBank/DDBJ databases">
        <authorList>
            <person name="Vijverberg K."/>
            <person name="Xiong W."/>
            <person name="Schranz E."/>
        </authorList>
    </citation>
    <scope>NUCLEOTIDE SEQUENCE</scope>
</reference>
<sequence length="157" mass="17753">MRDIVIVNILKMQTTTFVTSDPKNFLIVGSILQAILSRVPTDHHIIMEYLAILVSTGGGGSKEEIHEEKIPRKKVKRSKRNGKTLVSKKSKKHKRARCQLIIESDSSENTTSLDQNEKESALNNEVNSKNIKCNQYLFGSNSYSHCLFSFGDWSKIL</sequence>